<accession>A0A3N4HKR6</accession>
<keyword evidence="3" id="KW-1185">Reference proteome</keyword>
<evidence type="ECO:0000313" key="3">
    <source>
        <dbReference type="Proteomes" id="UP000275078"/>
    </source>
</evidence>
<sequence>MGSDEALIGHYGKREILELQKKIEKTVTGTNGESDEAIMAKMSAMKGGLQKVLIPYNEDCDKLLQRVEVFVKRFRNRTLNCIFGLFALYVLLRFPQLGSLTQNMGPLGWSCWISLAGLTAVPFLRKMRERSKVTEFVQRLNRIEHAAYNNQSVSMDDVLWVGQQPSIPGVFWGYVENDDEFYFC</sequence>
<keyword evidence="1" id="KW-0812">Transmembrane</keyword>
<evidence type="ECO:0000313" key="2">
    <source>
        <dbReference type="EMBL" id="RPA72731.1"/>
    </source>
</evidence>
<gene>
    <name evidence="2" type="ORF">BJ508DRAFT_419313</name>
</gene>
<name>A0A3N4HKR6_ASCIM</name>
<keyword evidence="1" id="KW-1133">Transmembrane helix</keyword>
<keyword evidence="1" id="KW-0472">Membrane</keyword>
<evidence type="ECO:0000256" key="1">
    <source>
        <dbReference type="SAM" id="Phobius"/>
    </source>
</evidence>
<proteinExistence type="predicted"/>
<dbReference type="EMBL" id="ML119848">
    <property type="protein sequence ID" value="RPA72731.1"/>
    <property type="molecule type" value="Genomic_DNA"/>
</dbReference>
<feature type="transmembrane region" description="Helical" evidence="1">
    <location>
        <begin position="78"/>
        <end position="95"/>
    </location>
</feature>
<protein>
    <submittedName>
        <fullName evidence="2">Uncharacterized protein</fullName>
    </submittedName>
</protein>
<feature type="transmembrane region" description="Helical" evidence="1">
    <location>
        <begin position="107"/>
        <end position="124"/>
    </location>
</feature>
<dbReference type="AlphaFoldDB" id="A0A3N4HKR6"/>
<reference evidence="2 3" key="1">
    <citation type="journal article" date="2018" name="Nat. Ecol. Evol.">
        <title>Pezizomycetes genomes reveal the molecular basis of ectomycorrhizal truffle lifestyle.</title>
        <authorList>
            <person name="Murat C."/>
            <person name="Payen T."/>
            <person name="Noel B."/>
            <person name="Kuo A."/>
            <person name="Morin E."/>
            <person name="Chen J."/>
            <person name="Kohler A."/>
            <person name="Krizsan K."/>
            <person name="Balestrini R."/>
            <person name="Da Silva C."/>
            <person name="Montanini B."/>
            <person name="Hainaut M."/>
            <person name="Levati E."/>
            <person name="Barry K.W."/>
            <person name="Belfiori B."/>
            <person name="Cichocki N."/>
            <person name="Clum A."/>
            <person name="Dockter R.B."/>
            <person name="Fauchery L."/>
            <person name="Guy J."/>
            <person name="Iotti M."/>
            <person name="Le Tacon F."/>
            <person name="Lindquist E.A."/>
            <person name="Lipzen A."/>
            <person name="Malagnac F."/>
            <person name="Mello A."/>
            <person name="Molinier V."/>
            <person name="Miyauchi S."/>
            <person name="Poulain J."/>
            <person name="Riccioni C."/>
            <person name="Rubini A."/>
            <person name="Sitrit Y."/>
            <person name="Splivallo R."/>
            <person name="Traeger S."/>
            <person name="Wang M."/>
            <person name="Zifcakova L."/>
            <person name="Wipf D."/>
            <person name="Zambonelli A."/>
            <person name="Paolocci F."/>
            <person name="Nowrousian M."/>
            <person name="Ottonello S."/>
            <person name="Baldrian P."/>
            <person name="Spatafora J.W."/>
            <person name="Henrissat B."/>
            <person name="Nagy L.G."/>
            <person name="Aury J.M."/>
            <person name="Wincker P."/>
            <person name="Grigoriev I.V."/>
            <person name="Bonfante P."/>
            <person name="Martin F.M."/>
        </authorList>
    </citation>
    <scope>NUCLEOTIDE SEQUENCE [LARGE SCALE GENOMIC DNA]</scope>
    <source>
        <strain evidence="2 3">RN42</strain>
    </source>
</reference>
<dbReference type="Proteomes" id="UP000275078">
    <property type="component" value="Unassembled WGS sequence"/>
</dbReference>
<organism evidence="2 3">
    <name type="scientific">Ascobolus immersus RN42</name>
    <dbReference type="NCBI Taxonomy" id="1160509"/>
    <lineage>
        <taxon>Eukaryota</taxon>
        <taxon>Fungi</taxon>
        <taxon>Dikarya</taxon>
        <taxon>Ascomycota</taxon>
        <taxon>Pezizomycotina</taxon>
        <taxon>Pezizomycetes</taxon>
        <taxon>Pezizales</taxon>
        <taxon>Ascobolaceae</taxon>
        <taxon>Ascobolus</taxon>
    </lineage>
</organism>